<accession>A0A974WHK5</accession>
<reference evidence="1" key="1">
    <citation type="submission" date="2021-02" db="EMBL/GenBank/DDBJ databases">
        <title>Fulvivirga sp. S481 isolated from sea water.</title>
        <authorList>
            <person name="Bae S.S."/>
            <person name="Baek K."/>
        </authorList>
    </citation>
    <scope>NUCLEOTIDE SEQUENCE</scope>
    <source>
        <strain evidence="1">S481</strain>
    </source>
</reference>
<dbReference type="Proteomes" id="UP000662783">
    <property type="component" value="Chromosome"/>
</dbReference>
<name>A0A974WHK5_9BACT</name>
<organism evidence="1 2">
    <name type="scientific">Fulvivirga lutea</name>
    <dbReference type="NCBI Taxonomy" id="2810512"/>
    <lineage>
        <taxon>Bacteria</taxon>
        <taxon>Pseudomonadati</taxon>
        <taxon>Bacteroidota</taxon>
        <taxon>Cytophagia</taxon>
        <taxon>Cytophagales</taxon>
        <taxon>Fulvivirgaceae</taxon>
        <taxon>Fulvivirga</taxon>
    </lineage>
</organism>
<dbReference type="AlphaFoldDB" id="A0A974WHK5"/>
<evidence type="ECO:0000313" key="2">
    <source>
        <dbReference type="Proteomes" id="UP000662783"/>
    </source>
</evidence>
<gene>
    <name evidence="1" type="ORF">JR347_17060</name>
</gene>
<sequence length="885" mass="102580">MNKRALLFTLLILITGISYLFYNKYYTRIESDEWEYITEHACLVMEFDNPILLDSEGKGLRLLKKFNGGFIHNDFYDSLQINQNSADRFLVSYYQTGKSGFDQTLIIKSNSSLFKPLISSLLKKSSNDKGRKYLDKEIYDIKIDEDKYSYTYDGEYIIFSSSPLLIEDVIRVGSDSNLKLFKTVNYKLLTVPKLSSDEGNVYINIDRLDNLLNVFTKEDLSFIKIYGSSSFLDVSVSENTFTLNGFTNIDGGDYTNTFIEQTPIKDRFNYVIPSNALSAKKFLVSDPLKWKSNLIEYWKEENSKFSISRNDFLKKYQLKENEYFSNLKDGLCYVEVIDGPSNEALLYASVKDVTDYLSKLNKLSESVSTLSGDSLYVESYGNYEITELGIPNFPKLMFGEVFEGFESVYFLKLNDYIVFGTTINVLKDLVQSIESERTWGRELSFNEFFSSGLDEINIGYNYNLLRLWPSIIENIDPVWKDFFLDNESEFKSYRLGQIQLSRIDESFYTNVSFEKSKQAKNQARSVFTADHTLTFTNAITSKPYVVKNHNTNLLETLVQDSLNNVSLISNDGKKLWTVKIDEQINSEITQIDFYKNDKLQYFFTTRSYIYIIDRLGNFVEDYPKKLSFTCRGSRVVDYDKTKSYRFVLIATSGDIYLFNKHGKSLDGWDPLKITGEHVFTPFHLRIRGKDCFVTLLKDGTLTLYTRRGQVYNGFPKKLGDRFSSRIFVESGSDLSKSYLHLVSNSGKFYRINLEGVVDNTQELFRQTKEAKFNIVPDAFEESYIIARQDKQRLVLLNERFEEILAKDYLGSEELEVQYYYFSPDNKIYAITDKLQGFTYLYKSNGELINSRPVSSDSEIGLLYSEVSNEYTMYIVSGDTYSRIKF</sequence>
<dbReference type="RefSeq" id="WP_205721788.1">
    <property type="nucleotide sequence ID" value="NZ_CP070608.1"/>
</dbReference>
<proteinExistence type="predicted"/>
<dbReference type="EMBL" id="CP070608">
    <property type="protein sequence ID" value="QSE97277.1"/>
    <property type="molecule type" value="Genomic_DNA"/>
</dbReference>
<protein>
    <submittedName>
        <fullName evidence="1">Uncharacterized protein</fullName>
    </submittedName>
</protein>
<dbReference type="KEGG" id="fuv:JR347_17060"/>
<keyword evidence="2" id="KW-1185">Reference proteome</keyword>
<evidence type="ECO:0000313" key="1">
    <source>
        <dbReference type="EMBL" id="QSE97277.1"/>
    </source>
</evidence>
<dbReference type="SUPFAM" id="SSF75011">
    <property type="entry name" value="3-carboxy-cis,cis-mucoante lactonizing enzyme"/>
    <property type="match status" value="1"/>
</dbReference>